<evidence type="ECO:0000256" key="1">
    <source>
        <dbReference type="SAM" id="MobiDB-lite"/>
    </source>
</evidence>
<reference evidence="3 4" key="1">
    <citation type="submission" date="2018-04" db="EMBL/GenBank/DDBJ databases">
        <title>The genome of golden apple snail Pomacea canaliculata provides insight into stress tolerance and invasive adaptation.</title>
        <authorList>
            <person name="Liu C."/>
            <person name="Liu B."/>
            <person name="Ren Y."/>
            <person name="Zhang Y."/>
            <person name="Wang H."/>
            <person name="Li S."/>
            <person name="Jiang F."/>
            <person name="Yin L."/>
            <person name="Zhang G."/>
            <person name="Qian W."/>
            <person name="Fan W."/>
        </authorList>
    </citation>
    <scope>NUCLEOTIDE SEQUENCE [LARGE SCALE GENOMIC DNA]</scope>
    <source>
        <strain evidence="3">SZHN2017</strain>
        <tissue evidence="3">Muscle</tissue>
    </source>
</reference>
<feature type="signal peptide" evidence="2">
    <location>
        <begin position="1"/>
        <end position="29"/>
    </location>
</feature>
<evidence type="ECO:0000256" key="2">
    <source>
        <dbReference type="SAM" id="SignalP"/>
    </source>
</evidence>
<keyword evidence="4" id="KW-1185">Reference proteome</keyword>
<sequence length="70" mass="7905">MRPGWTLHRKTRLARCVTWGSLLTGLCQEFLPSSEEHQSVVQRIPPLAHRAKVQRSTAARKGNRVEKGAD</sequence>
<gene>
    <name evidence="3" type="ORF">C0Q70_19308</name>
</gene>
<evidence type="ECO:0000313" key="3">
    <source>
        <dbReference type="EMBL" id="PVD21141.1"/>
    </source>
</evidence>
<dbReference type="EMBL" id="PZQS01000012">
    <property type="protein sequence ID" value="PVD21141.1"/>
    <property type="molecule type" value="Genomic_DNA"/>
</dbReference>
<feature type="region of interest" description="Disordered" evidence="1">
    <location>
        <begin position="51"/>
        <end position="70"/>
    </location>
</feature>
<name>A0A2T7NIY5_POMCA</name>
<evidence type="ECO:0000313" key="4">
    <source>
        <dbReference type="Proteomes" id="UP000245119"/>
    </source>
</evidence>
<feature type="chain" id="PRO_5015786882" description="Secreted protein" evidence="2">
    <location>
        <begin position="30"/>
        <end position="70"/>
    </location>
</feature>
<accession>A0A2T7NIY5</accession>
<protein>
    <recommendedName>
        <fullName evidence="5">Secreted protein</fullName>
    </recommendedName>
</protein>
<comment type="caution">
    <text evidence="3">The sequence shown here is derived from an EMBL/GenBank/DDBJ whole genome shotgun (WGS) entry which is preliminary data.</text>
</comment>
<keyword evidence="2" id="KW-0732">Signal</keyword>
<proteinExistence type="predicted"/>
<organism evidence="3 4">
    <name type="scientific">Pomacea canaliculata</name>
    <name type="common">Golden apple snail</name>
    <dbReference type="NCBI Taxonomy" id="400727"/>
    <lineage>
        <taxon>Eukaryota</taxon>
        <taxon>Metazoa</taxon>
        <taxon>Spiralia</taxon>
        <taxon>Lophotrochozoa</taxon>
        <taxon>Mollusca</taxon>
        <taxon>Gastropoda</taxon>
        <taxon>Caenogastropoda</taxon>
        <taxon>Architaenioglossa</taxon>
        <taxon>Ampullarioidea</taxon>
        <taxon>Ampullariidae</taxon>
        <taxon>Pomacea</taxon>
    </lineage>
</organism>
<evidence type="ECO:0008006" key="5">
    <source>
        <dbReference type="Google" id="ProtNLM"/>
    </source>
</evidence>
<dbReference type="AlphaFoldDB" id="A0A2T7NIY5"/>
<dbReference type="Proteomes" id="UP000245119">
    <property type="component" value="Linkage Group LG12"/>
</dbReference>